<evidence type="ECO:0000313" key="1">
    <source>
        <dbReference type="EMBL" id="KMQ82317.1"/>
    </source>
</evidence>
<name>A0A0J7JW08_LASNI</name>
<dbReference type="AlphaFoldDB" id="A0A0J7JW08"/>
<dbReference type="Proteomes" id="UP000036403">
    <property type="component" value="Unassembled WGS sequence"/>
</dbReference>
<keyword evidence="2" id="KW-1185">Reference proteome</keyword>
<accession>A0A0J7JW08</accession>
<protein>
    <recommendedName>
        <fullName evidence="3">Retrovirus-related pol polyprotein from transposon tnt 1-94</fullName>
    </recommendedName>
</protein>
<organism evidence="1 2">
    <name type="scientific">Lasius niger</name>
    <name type="common">Black garden ant</name>
    <dbReference type="NCBI Taxonomy" id="67767"/>
    <lineage>
        <taxon>Eukaryota</taxon>
        <taxon>Metazoa</taxon>
        <taxon>Ecdysozoa</taxon>
        <taxon>Arthropoda</taxon>
        <taxon>Hexapoda</taxon>
        <taxon>Insecta</taxon>
        <taxon>Pterygota</taxon>
        <taxon>Neoptera</taxon>
        <taxon>Endopterygota</taxon>
        <taxon>Hymenoptera</taxon>
        <taxon>Apocrita</taxon>
        <taxon>Aculeata</taxon>
        <taxon>Formicoidea</taxon>
        <taxon>Formicidae</taxon>
        <taxon>Formicinae</taxon>
        <taxon>Lasius</taxon>
        <taxon>Lasius</taxon>
    </lineage>
</organism>
<dbReference type="EMBL" id="LBMM01026408">
    <property type="protein sequence ID" value="KMQ82317.1"/>
    <property type="molecule type" value="Genomic_DNA"/>
</dbReference>
<gene>
    <name evidence="1" type="ORF">RF55_23392</name>
</gene>
<dbReference type="OrthoDB" id="430476at2759"/>
<proteinExistence type="predicted"/>
<sequence>MDLKTAVSKLEGGENWVKWKKQVTLFLRHYNVMGVVNGLKTAPPALTSDASEAQRTEYERKLAEYKKDDSFAQLIIFGTLKALAQC</sequence>
<comment type="caution">
    <text evidence="1">The sequence shown here is derived from an EMBL/GenBank/DDBJ whole genome shotgun (WGS) entry which is preliminary data.</text>
</comment>
<evidence type="ECO:0008006" key="3">
    <source>
        <dbReference type="Google" id="ProtNLM"/>
    </source>
</evidence>
<reference evidence="1 2" key="1">
    <citation type="submission" date="2015-04" db="EMBL/GenBank/DDBJ databases">
        <title>Lasius niger genome sequencing.</title>
        <authorList>
            <person name="Konorov E.A."/>
            <person name="Nikitin M.A."/>
            <person name="Kirill M.V."/>
            <person name="Chang P."/>
        </authorList>
    </citation>
    <scope>NUCLEOTIDE SEQUENCE [LARGE SCALE GENOMIC DNA]</scope>
    <source>
        <tissue evidence="1">Whole</tissue>
    </source>
</reference>
<evidence type="ECO:0000313" key="2">
    <source>
        <dbReference type="Proteomes" id="UP000036403"/>
    </source>
</evidence>
<dbReference type="PaxDb" id="67767-A0A0J7JW08"/>